<comment type="subcellular location">
    <subcellularLocation>
        <location evidence="1">Secreted</location>
    </subcellularLocation>
</comment>
<dbReference type="InterPro" id="IPR050557">
    <property type="entry name" value="RTX_toxin/Mannuronan_C5-epim"/>
</dbReference>
<keyword evidence="5" id="KW-1185">Reference proteome</keyword>
<proteinExistence type="predicted"/>
<dbReference type="Gene3D" id="2.150.10.10">
    <property type="entry name" value="Serralysin-like metalloprotease, C-terminal"/>
    <property type="match status" value="10"/>
</dbReference>
<keyword evidence="2" id="KW-0964">Secreted</keyword>
<sequence length="1887" mass="185562">MATFVYGETVVNTTTTGNQNEADVVALTDGGYVVVWKGAGAGDTDGIFTQRYDAKGVAIGLETRVNTVVTGVQNNPSIVALLNGGYVVTWITEAAGGVDAEIFMQRYDASGAKLGVETRVNTTTSNWQYNPEITGLTDGGFVVAWASDGQDGSLGTSCLQRYDANGVKVGAEVVVNTTTAGPQDYPTISGLADGGYLVVWEGAGSGDTYGIFAQRFNASGAKAGAETRINTDVLDSQDEPAIAPLANGGYVVTWETIQDSTDGTTDTFVQLFNAAGTPVGAQVRVNTTIVGSQGEPEITALFDGGYLLLWCGSGGGDADGIFAQRFNSSGAKVGLEVRINTTTANIQDFPHVTLLVDGSYVITWDTYDATGLVADVHSQRFDANGNRLTGMTGDALANVLTWTGVGAAIIEGFAGNDQLTGAAMNDHLDGGLGDDVLDGGLGADRMLGGDGSDIYLVNSLFDIVSETNALAATGGTDSVYSFLGAYTLGANVENLRLLATGAANGTGNALANTLFAGAGNNVLDGGTGVDTASYLYATAAVTASLAVTTAQATGGSGSDTLLNFENLVGSNFNDTLTGNAGSNALDGGLGNDVLIGGDGSDAYFVNAAGDVVSETNALVATGGNDIVYSSLAAYTLGANVESLRIQASGAANGTGNALDNTLFAGAGNNVLDGGAGIDTASYLYATAAVTASLAVTTAQATGGSGSDTLLAFENLVGSNFNDTLTGNAGSNALDGGLGNDVLIGGDGSDVYFVNAVGDVVSETNAAATGGSDVVYSSLATYTLTANVENLRLQATGAANGTGNGLANTLFAGAGNNVLNGGAGVDTASYLYATAAVTASLAVTTAQATGGSGSDTLLNVESLAGSNFNDRLTGNASSNVLDGGLGNDVLIGGDGSDAYFVDAAGDVVSETNAAATGGSDTVYSSLAAYTLGANVENLRLLATGAANGTGNALANTLFAGAGNNVLNGGTGEDTASYLQATAAVTASLALTTAQATGGSGSDTLLAFENLTGSNFNDRLTGNAGGNVLDGGLGNDVLIGGDGSDTYFVNAAGDVVSETNAAATGGSDTVYSALTAYTLGANVENLRLLATGAANGTGNALANTLFAGAGNNVLNGGAGVDTASYAAAAAAVTVSLALTTAQATGGSGSDTLLAFENLVGSNFNDRLTGNAGANVLDGGIGNDVLIGGDGSDNYFVNAVGDVVSETNAAATGGSDTVYSSLAAYTLGANVENLRLQSTGAANGTGNTLDNTLYAAAGNNVLNGGAGVDTVVYVSATAAITASLALTTAQATGGSGSDTLLNFENLVGSNFNDRLTGNAGSNVLDGALGNDVMIGGDGSDNYFVNAVGDVVSETNAAATGGSDTVYSSLAAYTLGANVEILRLQSAGAANGTGNALDNTLYAGAGNNVLNGGAGVDTVAYVSATAAVTASLALTTAQATGGSGSDTLLNFENLVGSNFNDRLTGNAGSNVLDGALGNDVMIGGDGSDNYFVNAVGDVVSETNAAATGGSDTVYSSLAAYTLGANVEILRLQSAGAANGTGNALDNTLYAGAGNNVLNGGAGVDTVAYVSATAAVTASLALTTAQATGGSGSDTLLNFENLVGSNFNDRLTGNAAGNVLDGGLGNDVMIGGDGSDTYFVNAVGDVVSETNAVAATGGGDVVLSSLAAYTLGANVEGLRLTATGAANGTGNALANTLFAGAGNNVLNGGAGVDTASYLYATAAVNASLAVTTAQATGGSGSDTLLAFENLVGSNFNDILTGNAATNLLDGGLGNDVLIGGAGADHLFGGAGLDRFDFNALGEMGVGALRDVVRDFQRAQGDKIDLSTLDANVATVANDAFTFIGGNAFSANATGQLRFANGILFGSTDADAAAEFEIGLVGVTTFAGVDLIA</sequence>
<dbReference type="RefSeq" id="WP_016495259.1">
    <property type="nucleotide sequence ID" value="NC_021499.1"/>
</dbReference>
<dbReference type="Proteomes" id="UP000015503">
    <property type="component" value="Chromosome"/>
</dbReference>
<name>S6APS2_METRE</name>
<dbReference type="STRING" id="1245471.PCA10_54030"/>
<dbReference type="GO" id="GO:0005509">
    <property type="term" value="F:calcium ion binding"/>
    <property type="evidence" value="ECO:0007669"/>
    <property type="project" value="InterPro"/>
</dbReference>
<dbReference type="PROSITE" id="PS00330">
    <property type="entry name" value="HEMOLYSIN_CALCIUM"/>
    <property type="match status" value="2"/>
</dbReference>
<organism evidence="4 5">
    <name type="scientific">Metapseudomonas resinovorans NBRC 106553</name>
    <dbReference type="NCBI Taxonomy" id="1245471"/>
    <lineage>
        <taxon>Bacteria</taxon>
        <taxon>Pseudomonadati</taxon>
        <taxon>Pseudomonadota</taxon>
        <taxon>Gammaproteobacteria</taxon>
        <taxon>Pseudomonadales</taxon>
        <taxon>Pseudomonadaceae</taxon>
        <taxon>Metapseudomonas</taxon>
    </lineage>
</organism>
<evidence type="ECO:0000313" key="4">
    <source>
        <dbReference type="EMBL" id="BAN51135.1"/>
    </source>
</evidence>
<evidence type="ECO:0000256" key="1">
    <source>
        <dbReference type="ARBA" id="ARBA00004613"/>
    </source>
</evidence>
<dbReference type="InterPro" id="IPR001343">
    <property type="entry name" value="Hemolysn_Ca-bd"/>
</dbReference>
<accession>S6APS2</accession>
<evidence type="ECO:0000313" key="5">
    <source>
        <dbReference type="Proteomes" id="UP000015503"/>
    </source>
</evidence>
<dbReference type="KEGG" id="pre:PCA10_54030"/>
<protein>
    <recommendedName>
        <fullName evidence="6">Calcium-binding protein</fullName>
    </recommendedName>
</protein>
<dbReference type="SUPFAM" id="SSF51120">
    <property type="entry name" value="beta-Roll"/>
    <property type="match status" value="10"/>
</dbReference>
<dbReference type="PATRIC" id="fig|1245471.3.peg.5479"/>
<evidence type="ECO:0000256" key="3">
    <source>
        <dbReference type="ARBA" id="ARBA00022837"/>
    </source>
</evidence>
<evidence type="ECO:0008006" key="6">
    <source>
        <dbReference type="Google" id="ProtNLM"/>
    </source>
</evidence>
<dbReference type="EMBL" id="AP013068">
    <property type="protein sequence ID" value="BAN51135.1"/>
    <property type="molecule type" value="Genomic_DNA"/>
</dbReference>
<dbReference type="PANTHER" id="PTHR38340:SF1">
    <property type="entry name" value="S-LAYER PROTEIN"/>
    <property type="match status" value="1"/>
</dbReference>
<dbReference type="Pfam" id="PF00353">
    <property type="entry name" value="HemolysinCabind"/>
    <property type="match status" value="19"/>
</dbReference>
<dbReference type="InterPro" id="IPR018511">
    <property type="entry name" value="Hemolysin-typ_Ca-bd_CS"/>
</dbReference>
<dbReference type="InterPro" id="IPR011049">
    <property type="entry name" value="Serralysin-like_metalloprot_C"/>
</dbReference>
<evidence type="ECO:0000256" key="2">
    <source>
        <dbReference type="ARBA" id="ARBA00022525"/>
    </source>
</evidence>
<reference evidence="4 5" key="1">
    <citation type="journal article" date="2013" name="Genome Announc.">
        <title>Complete Genome Sequence of the Carbazole Degrader Pseudomonas resinovorans Strain CA10 (NBRC 106553).</title>
        <authorList>
            <person name="Shintani M."/>
            <person name="Hosoyama A."/>
            <person name="Ohji S."/>
            <person name="Tsuchikane K."/>
            <person name="Takarada H."/>
            <person name="Yamazoe A."/>
            <person name="Fujita N."/>
            <person name="Nojiri H."/>
        </authorList>
    </citation>
    <scope>NUCLEOTIDE SEQUENCE [LARGE SCALE GENOMIC DNA]</scope>
    <source>
        <strain evidence="4 5">NBRC 106553</strain>
    </source>
</reference>
<dbReference type="HOGENOM" id="CLU_236097_0_0_6"/>
<dbReference type="GO" id="GO:0005576">
    <property type="term" value="C:extracellular region"/>
    <property type="evidence" value="ECO:0007669"/>
    <property type="project" value="UniProtKB-SubCell"/>
</dbReference>
<dbReference type="PANTHER" id="PTHR38340">
    <property type="entry name" value="S-LAYER PROTEIN"/>
    <property type="match status" value="1"/>
</dbReference>
<gene>
    <name evidence="4" type="ORF">PCA10_54030</name>
</gene>
<keyword evidence="3" id="KW-0106">Calcium</keyword>
<dbReference type="eggNOG" id="COG2931">
    <property type="taxonomic scope" value="Bacteria"/>
</dbReference>
<dbReference type="PRINTS" id="PR00313">
    <property type="entry name" value="CABNDNGRPT"/>
</dbReference>